<proteinExistence type="predicted"/>
<dbReference type="Proteomes" id="UP000004508">
    <property type="component" value="Unassembled WGS sequence"/>
</dbReference>
<evidence type="ECO:0000259" key="1">
    <source>
        <dbReference type="PROSITE" id="PS51186"/>
    </source>
</evidence>
<dbReference type="PROSITE" id="PS51186">
    <property type="entry name" value="GNAT"/>
    <property type="match status" value="1"/>
</dbReference>
<dbReference type="InterPro" id="IPR016181">
    <property type="entry name" value="Acyl_CoA_acyltransferase"/>
</dbReference>
<dbReference type="EMBL" id="ADVG01000004">
    <property type="protein sequence ID" value="EFH80772.1"/>
    <property type="molecule type" value="Genomic_DNA"/>
</dbReference>
<gene>
    <name evidence="2" type="ORF">Krac_1392</name>
</gene>
<evidence type="ECO:0000313" key="3">
    <source>
        <dbReference type="Proteomes" id="UP000004508"/>
    </source>
</evidence>
<dbReference type="GO" id="GO:0016747">
    <property type="term" value="F:acyltransferase activity, transferring groups other than amino-acyl groups"/>
    <property type="evidence" value="ECO:0007669"/>
    <property type="project" value="InterPro"/>
</dbReference>
<dbReference type="PANTHER" id="PTHR43415:SF3">
    <property type="entry name" value="GNAT-FAMILY ACETYLTRANSFERASE"/>
    <property type="match status" value="1"/>
</dbReference>
<dbReference type="Gene3D" id="3.40.630.30">
    <property type="match status" value="1"/>
</dbReference>
<dbReference type="RefSeq" id="WP_007917742.1">
    <property type="nucleotide sequence ID" value="NZ_ADVG01000004.1"/>
</dbReference>
<comment type="caution">
    <text evidence="2">The sequence shown here is derived from an EMBL/GenBank/DDBJ whole genome shotgun (WGS) entry which is preliminary data.</text>
</comment>
<dbReference type="OrthoDB" id="9795206at2"/>
<organism evidence="2 3">
    <name type="scientific">Ktedonobacter racemifer DSM 44963</name>
    <dbReference type="NCBI Taxonomy" id="485913"/>
    <lineage>
        <taxon>Bacteria</taxon>
        <taxon>Bacillati</taxon>
        <taxon>Chloroflexota</taxon>
        <taxon>Ktedonobacteria</taxon>
        <taxon>Ktedonobacterales</taxon>
        <taxon>Ktedonobacteraceae</taxon>
        <taxon>Ktedonobacter</taxon>
    </lineage>
</organism>
<sequence>MSENDEVKKETPFVNLIGESVSLGPLCRHLPYQRWLSDFTTTRTVGKSRPMTQEQAVAWYERHATNEREAWFVIYERATWNPIGVTGLMDIDAENRRAEFGIIIGEPDARGKGYGTEVARLMLDYAFTARGFHNVWLTVNAYNLAGLRAYEKAGFRACGRRRECRFMGGKLWDQIFMDCLATDFTSPVLHHIFAPDQPRN</sequence>
<dbReference type="Pfam" id="PF13302">
    <property type="entry name" value="Acetyltransf_3"/>
    <property type="match status" value="1"/>
</dbReference>
<dbReference type="PANTHER" id="PTHR43415">
    <property type="entry name" value="SPERMIDINE N(1)-ACETYLTRANSFERASE"/>
    <property type="match status" value="1"/>
</dbReference>
<keyword evidence="2" id="KW-0808">Transferase</keyword>
<evidence type="ECO:0000313" key="2">
    <source>
        <dbReference type="EMBL" id="EFH80772.1"/>
    </source>
</evidence>
<dbReference type="AlphaFoldDB" id="D6U1C1"/>
<protein>
    <submittedName>
        <fullName evidence="2">GCN5-related N-acetyltransferase</fullName>
    </submittedName>
</protein>
<name>D6U1C1_KTERA</name>
<keyword evidence="3" id="KW-1185">Reference proteome</keyword>
<accession>D6U1C1</accession>
<dbReference type="InterPro" id="IPR000182">
    <property type="entry name" value="GNAT_dom"/>
</dbReference>
<reference evidence="2 3" key="1">
    <citation type="journal article" date="2011" name="Stand. Genomic Sci.">
        <title>Non-contiguous finished genome sequence and contextual data of the filamentous soil bacterium Ktedonobacter racemifer type strain (SOSP1-21).</title>
        <authorList>
            <person name="Chang Y.J."/>
            <person name="Land M."/>
            <person name="Hauser L."/>
            <person name="Chertkov O."/>
            <person name="Del Rio T.G."/>
            <person name="Nolan M."/>
            <person name="Copeland A."/>
            <person name="Tice H."/>
            <person name="Cheng J.F."/>
            <person name="Lucas S."/>
            <person name="Han C."/>
            <person name="Goodwin L."/>
            <person name="Pitluck S."/>
            <person name="Ivanova N."/>
            <person name="Ovchinikova G."/>
            <person name="Pati A."/>
            <person name="Chen A."/>
            <person name="Palaniappan K."/>
            <person name="Mavromatis K."/>
            <person name="Liolios K."/>
            <person name="Brettin T."/>
            <person name="Fiebig A."/>
            <person name="Rohde M."/>
            <person name="Abt B."/>
            <person name="Goker M."/>
            <person name="Detter J.C."/>
            <person name="Woyke T."/>
            <person name="Bristow J."/>
            <person name="Eisen J.A."/>
            <person name="Markowitz V."/>
            <person name="Hugenholtz P."/>
            <person name="Kyrpides N.C."/>
            <person name="Klenk H.P."/>
            <person name="Lapidus A."/>
        </authorList>
    </citation>
    <scope>NUCLEOTIDE SEQUENCE [LARGE SCALE GENOMIC DNA]</scope>
    <source>
        <strain evidence="3">DSM 44963</strain>
    </source>
</reference>
<dbReference type="SUPFAM" id="SSF55729">
    <property type="entry name" value="Acyl-CoA N-acyltransferases (Nat)"/>
    <property type="match status" value="1"/>
</dbReference>
<dbReference type="eggNOG" id="COG1670">
    <property type="taxonomic scope" value="Bacteria"/>
</dbReference>
<dbReference type="InParanoid" id="D6U1C1"/>
<dbReference type="CDD" id="cd04301">
    <property type="entry name" value="NAT_SF"/>
    <property type="match status" value="1"/>
</dbReference>
<feature type="domain" description="N-acetyltransferase" evidence="1">
    <location>
        <begin position="40"/>
        <end position="178"/>
    </location>
</feature>
<dbReference type="STRING" id="485913.Krac_1392"/>